<evidence type="ECO:0000313" key="2">
    <source>
        <dbReference type="EMBL" id="RDB19669.1"/>
    </source>
</evidence>
<dbReference type="Proteomes" id="UP000076154">
    <property type="component" value="Unassembled WGS sequence"/>
</dbReference>
<reference evidence="2" key="1">
    <citation type="submission" date="2018-04" db="EMBL/GenBank/DDBJ databases">
        <title>Whole genome sequencing of Hypsizygus marmoreus.</title>
        <authorList>
            <person name="Choi I.-G."/>
            <person name="Min B."/>
            <person name="Kim J.-G."/>
            <person name="Kim S."/>
            <person name="Oh Y.-L."/>
            <person name="Kong W.-S."/>
            <person name="Park H."/>
            <person name="Jeong J."/>
            <person name="Song E.-S."/>
        </authorList>
    </citation>
    <scope>NUCLEOTIDE SEQUENCE [LARGE SCALE GENOMIC DNA]</scope>
    <source>
        <strain evidence="2">51987-8</strain>
    </source>
</reference>
<keyword evidence="3" id="KW-1185">Reference proteome</keyword>
<dbReference type="AlphaFoldDB" id="A0A369JC18"/>
<evidence type="ECO:0000313" key="3">
    <source>
        <dbReference type="Proteomes" id="UP000076154"/>
    </source>
</evidence>
<name>A0A369JC18_HYPMA</name>
<comment type="caution">
    <text evidence="2">The sequence shown here is derived from an EMBL/GenBank/DDBJ whole genome shotgun (WGS) entry which is preliminary data.</text>
</comment>
<dbReference type="InParanoid" id="A0A369JC18"/>
<gene>
    <name evidence="2" type="ORF">Hypma_013284</name>
</gene>
<feature type="compositionally biased region" description="Low complexity" evidence="1">
    <location>
        <begin position="425"/>
        <end position="445"/>
    </location>
</feature>
<accession>A0A369JC18</accession>
<evidence type="ECO:0000256" key="1">
    <source>
        <dbReference type="SAM" id="MobiDB-lite"/>
    </source>
</evidence>
<dbReference type="STRING" id="39966.A0A369JC18"/>
<feature type="region of interest" description="Disordered" evidence="1">
    <location>
        <begin position="352"/>
        <end position="474"/>
    </location>
</feature>
<dbReference type="OrthoDB" id="3042696at2759"/>
<proteinExistence type="predicted"/>
<sequence length="474" mass="52741">MRTRFYGTVAKPSSALQGLRKRNRPRLSAEAREALNARRRHAAESYKKALSEAWTKIDEATEDLAAAHHKTVRRVQSELHMGRQLSRIQRKKTNAWNAFCWKKSQDKENGPELSARNGKEVLQNLVQNHQDEYNALTTEERKVLIREFDEHKATKATGRRISVKAKINDVTQTLAAVENELNNLKSRTGVETMLFTTRGTTDMPMNGIAFATEGVENFLEGTLKTDTQDFLGKMEGFAVAGVKGAAKNHQQRVSALRGEIRQEINEKLRAVTGDPSARMEWKHYWRNVVKRYHVIIEDWPTTIPFRNLSEASSSLTELESLLRKWNCDKVYWKTLTESELAALDSTRDRRIEDGEIEAPAPRRRRSDFGKKRTRSKGGADNGRPPKSRRNISSETVHSDDDEPNPHNNDDPNSESRGPGACNTDPSPSGGSASNAGTASPSGSTSVDDGMTADTQLARSGDAAGTELTIGGCAN</sequence>
<dbReference type="EMBL" id="LUEZ02000077">
    <property type="protein sequence ID" value="RDB19669.1"/>
    <property type="molecule type" value="Genomic_DNA"/>
</dbReference>
<organism evidence="2 3">
    <name type="scientific">Hypsizygus marmoreus</name>
    <name type="common">White beech mushroom</name>
    <name type="synonym">Agaricus marmoreus</name>
    <dbReference type="NCBI Taxonomy" id="39966"/>
    <lineage>
        <taxon>Eukaryota</taxon>
        <taxon>Fungi</taxon>
        <taxon>Dikarya</taxon>
        <taxon>Basidiomycota</taxon>
        <taxon>Agaricomycotina</taxon>
        <taxon>Agaricomycetes</taxon>
        <taxon>Agaricomycetidae</taxon>
        <taxon>Agaricales</taxon>
        <taxon>Tricholomatineae</taxon>
        <taxon>Lyophyllaceae</taxon>
        <taxon>Hypsizygus</taxon>
    </lineage>
</organism>
<feature type="compositionally biased region" description="Basic residues" evidence="1">
    <location>
        <begin position="361"/>
        <end position="375"/>
    </location>
</feature>
<protein>
    <submittedName>
        <fullName evidence="2">Uncharacterized protein</fullName>
    </submittedName>
</protein>